<dbReference type="Proteomes" id="UP000249390">
    <property type="component" value="Unassembled WGS sequence"/>
</dbReference>
<comment type="caution">
    <text evidence="2">The sequence shown here is derived from an EMBL/GenBank/DDBJ whole genome shotgun (WGS) entry which is preliminary data.</text>
</comment>
<feature type="compositionally biased region" description="Basic and acidic residues" evidence="1">
    <location>
        <begin position="13"/>
        <end position="24"/>
    </location>
</feature>
<proteinExistence type="predicted"/>
<sequence length="260" mass="30072">MRENPKLTNAFKASKDSSSEKSSESSDDSSDSSSSEESNDEEDEEKKMRMKYTDFFKWKKYVKRKEIYSKPKKKRHKPRQFGLHLLSDGSTQRVHLFLNGFLAHSHCSIPAIWKACNDIIWRHQSPSPTSSWHAAWYLFFEWQNATTVNPDPSLGPRSWTKPPLDWVKLKVDALVGLPGNRIGVGWIVRDHHGTFLATKNITISSYTHLTKQRHWQSKKLLAGSKRLLGQRSLSNKTVLQSSKPFNNRLSMIFFLYLIFS</sequence>
<dbReference type="AlphaFoldDB" id="A0A328DIK2"/>
<name>A0A328DIK2_9ASTE</name>
<organism evidence="2 3">
    <name type="scientific">Cuscuta australis</name>
    <dbReference type="NCBI Taxonomy" id="267555"/>
    <lineage>
        <taxon>Eukaryota</taxon>
        <taxon>Viridiplantae</taxon>
        <taxon>Streptophyta</taxon>
        <taxon>Embryophyta</taxon>
        <taxon>Tracheophyta</taxon>
        <taxon>Spermatophyta</taxon>
        <taxon>Magnoliopsida</taxon>
        <taxon>eudicotyledons</taxon>
        <taxon>Gunneridae</taxon>
        <taxon>Pentapetalae</taxon>
        <taxon>asterids</taxon>
        <taxon>lamiids</taxon>
        <taxon>Solanales</taxon>
        <taxon>Convolvulaceae</taxon>
        <taxon>Cuscuteae</taxon>
        <taxon>Cuscuta</taxon>
        <taxon>Cuscuta subgen. Grammica</taxon>
        <taxon>Cuscuta sect. Cleistogrammica</taxon>
    </lineage>
</organism>
<evidence type="ECO:0000313" key="3">
    <source>
        <dbReference type="Proteomes" id="UP000249390"/>
    </source>
</evidence>
<accession>A0A328DIK2</accession>
<reference evidence="2 3" key="1">
    <citation type="submission" date="2018-06" db="EMBL/GenBank/DDBJ databases">
        <title>The Genome of Cuscuta australis (Dodder) Provides Insight into the Evolution of Plant Parasitism.</title>
        <authorList>
            <person name="Liu H."/>
        </authorList>
    </citation>
    <scope>NUCLEOTIDE SEQUENCE [LARGE SCALE GENOMIC DNA]</scope>
    <source>
        <strain evidence="3">cv. Yunnan</strain>
        <tissue evidence="2">Vines</tissue>
    </source>
</reference>
<feature type="region of interest" description="Disordered" evidence="1">
    <location>
        <begin position="1"/>
        <end position="47"/>
    </location>
</feature>
<evidence type="ECO:0000256" key="1">
    <source>
        <dbReference type="SAM" id="MobiDB-lite"/>
    </source>
</evidence>
<evidence type="ECO:0000313" key="2">
    <source>
        <dbReference type="EMBL" id="RAL45507.1"/>
    </source>
</evidence>
<evidence type="ECO:0008006" key="4">
    <source>
        <dbReference type="Google" id="ProtNLM"/>
    </source>
</evidence>
<dbReference type="EMBL" id="NQVE01000131">
    <property type="protein sequence ID" value="RAL45507.1"/>
    <property type="molecule type" value="Genomic_DNA"/>
</dbReference>
<protein>
    <recommendedName>
        <fullName evidence="4">RNase H type-1 domain-containing protein</fullName>
    </recommendedName>
</protein>
<keyword evidence="3" id="KW-1185">Reference proteome</keyword>
<gene>
    <name evidence="2" type="ORF">DM860_015999</name>
</gene>